<dbReference type="InterPro" id="IPR000182">
    <property type="entry name" value="GNAT_dom"/>
</dbReference>
<protein>
    <submittedName>
        <fullName evidence="5">Diamine acetyltransferase 2</fullName>
    </submittedName>
</protein>
<dbReference type="PANTHER" id="PTHR10545">
    <property type="entry name" value="DIAMINE N-ACETYLTRANSFERASE"/>
    <property type="match status" value="1"/>
</dbReference>
<keyword evidence="3" id="KW-0012">Acyltransferase</keyword>
<evidence type="ECO:0000313" key="5">
    <source>
        <dbReference type="EMBL" id="CAG6649938.1"/>
    </source>
</evidence>
<keyword evidence="2 5" id="KW-0808">Transferase</keyword>
<dbReference type="SUPFAM" id="SSF55729">
    <property type="entry name" value="Acyl-CoA N-acyltransferases (Nat)"/>
    <property type="match status" value="1"/>
</dbReference>
<comment type="similarity">
    <text evidence="1">Belongs to the acetyltransferase family.</text>
</comment>
<proteinExistence type="inferred from homology"/>
<dbReference type="Gene3D" id="3.40.630.30">
    <property type="match status" value="1"/>
</dbReference>
<dbReference type="EMBL" id="HBUF01160357">
    <property type="protein sequence ID" value="CAG6649938.1"/>
    <property type="molecule type" value="Transcribed_RNA"/>
</dbReference>
<dbReference type="AlphaFoldDB" id="A0A8D8W8P4"/>
<dbReference type="Pfam" id="PF00583">
    <property type="entry name" value="Acetyltransf_1"/>
    <property type="match status" value="1"/>
</dbReference>
<dbReference type="InterPro" id="IPR051016">
    <property type="entry name" value="Diverse_Substrate_AcTransf"/>
</dbReference>
<feature type="domain" description="N-acetyltransferase" evidence="4">
    <location>
        <begin position="10"/>
        <end position="172"/>
    </location>
</feature>
<reference evidence="5" key="1">
    <citation type="submission" date="2021-05" db="EMBL/GenBank/DDBJ databases">
        <authorList>
            <person name="Alioto T."/>
            <person name="Alioto T."/>
            <person name="Gomez Garrido J."/>
        </authorList>
    </citation>
    <scope>NUCLEOTIDE SEQUENCE</scope>
</reference>
<dbReference type="GO" id="GO:0008080">
    <property type="term" value="F:N-acetyltransferase activity"/>
    <property type="evidence" value="ECO:0007669"/>
    <property type="project" value="TreeGrafter"/>
</dbReference>
<dbReference type="EMBL" id="HBUF01622691">
    <property type="protein sequence ID" value="CAG6781365.1"/>
    <property type="molecule type" value="Transcribed_RNA"/>
</dbReference>
<evidence type="ECO:0000256" key="3">
    <source>
        <dbReference type="ARBA" id="ARBA00023315"/>
    </source>
</evidence>
<dbReference type="InterPro" id="IPR016181">
    <property type="entry name" value="Acyl_CoA_acyltransferase"/>
</dbReference>
<evidence type="ECO:0000256" key="2">
    <source>
        <dbReference type="ARBA" id="ARBA00022679"/>
    </source>
</evidence>
<dbReference type="PANTHER" id="PTHR10545:SF29">
    <property type="entry name" value="GH14572P-RELATED"/>
    <property type="match status" value="1"/>
</dbReference>
<dbReference type="PROSITE" id="PS51186">
    <property type="entry name" value="GNAT"/>
    <property type="match status" value="1"/>
</dbReference>
<organism evidence="5">
    <name type="scientific">Cacopsylla melanoneura</name>
    <dbReference type="NCBI Taxonomy" id="428564"/>
    <lineage>
        <taxon>Eukaryota</taxon>
        <taxon>Metazoa</taxon>
        <taxon>Ecdysozoa</taxon>
        <taxon>Arthropoda</taxon>
        <taxon>Hexapoda</taxon>
        <taxon>Insecta</taxon>
        <taxon>Pterygota</taxon>
        <taxon>Neoptera</taxon>
        <taxon>Paraneoptera</taxon>
        <taxon>Hemiptera</taxon>
        <taxon>Sternorrhyncha</taxon>
        <taxon>Psylloidea</taxon>
        <taxon>Psyllidae</taxon>
        <taxon>Psyllinae</taxon>
        <taxon>Cacopsylla</taxon>
    </lineage>
</organism>
<dbReference type="CDD" id="cd04301">
    <property type="entry name" value="NAT_SF"/>
    <property type="match status" value="1"/>
</dbReference>
<sequence length="172" mass="19687">MDAITQSGHVIIRPTQKQDCLQIRALIQVPFFPSDLQELANYQQMPDGPKIDAKVLEKHGFDTDSPFFESTVAENTETKKIVGYTIFYYLYDCLEGKYLYLEDICVTEDYRKKGVGGGLFESVVKAGVAKDCSSMRWDVLKWNPARKFYDKYGATNLTESQGVLFHRVYNVQ</sequence>
<dbReference type="FunFam" id="3.40.630.30:FF:000064">
    <property type="entry name" value="GNAT family acetyltransferase"/>
    <property type="match status" value="1"/>
</dbReference>
<evidence type="ECO:0000259" key="4">
    <source>
        <dbReference type="PROSITE" id="PS51186"/>
    </source>
</evidence>
<evidence type="ECO:0000256" key="1">
    <source>
        <dbReference type="ARBA" id="ARBA00008694"/>
    </source>
</evidence>
<accession>A0A8D8W8P4</accession>
<name>A0A8D8W8P4_9HEMI</name>